<accession>A0ABV2N8Q3</accession>
<evidence type="ECO:0000313" key="4">
    <source>
        <dbReference type="Proteomes" id="UP001549119"/>
    </source>
</evidence>
<dbReference type="RefSeq" id="WP_012318315.1">
    <property type="nucleotide sequence ID" value="NZ_BJXP01000049.1"/>
</dbReference>
<evidence type="ECO:0000256" key="1">
    <source>
        <dbReference type="ARBA" id="ARBA00023002"/>
    </source>
</evidence>
<organism evidence="3 4">
    <name type="scientific">Methylobacterium radiotolerans</name>
    <dbReference type="NCBI Taxonomy" id="31998"/>
    <lineage>
        <taxon>Bacteria</taxon>
        <taxon>Pseudomonadati</taxon>
        <taxon>Pseudomonadota</taxon>
        <taxon>Alphaproteobacteria</taxon>
        <taxon>Hyphomicrobiales</taxon>
        <taxon>Methylobacteriaceae</taxon>
        <taxon>Methylobacterium</taxon>
    </lineage>
</organism>
<proteinExistence type="predicted"/>
<reference evidence="3 4" key="1">
    <citation type="submission" date="2024-06" db="EMBL/GenBank/DDBJ databases">
        <title>Genomics of switchgrass bacterial isolates.</title>
        <authorList>
            <person name="Shade A."/>
        </authorList>
    </citation>
    <scope>NUCLEOTIDE SEQUENCE [LARGE SCALE GENOMIC DNA]</scope>
    <source>
        <strain evidence="3 4">PvP084</strain>
    </source>
</reference>
<comment type="caution">
    <text evidence="3">The sequence shown here is derived from an EMBL/GenBank/DDBJ whole genome shotgun (WGS) entry which is preliminary data.</text>
</comment>
<feature type="compositionally biased region" description="Basic and acidic residues" evidence="2">
    <location>
        <begin position="191"/>
        <end position="203"/>
    </location>
</feature>
<dbReference type="InterPro" id="IPR016162">
    <property type="entry name" value="Ald_DH_N"/>
</dbReference>
<evidence type="ECO:0000256" key="2">
    <source>
        <dbReference type="SAM" id="MobiDB-lite"/>
    </source>
</evidence>
<protein>
    <submittedName>
        <fullName evidence="3">Acyl-CoA reductase-like NAD-dependent aldehyde dehydrogenase</fullName>
    </submittedName>
</protein>
<dbReference type="Gene3D" id="3.40.605.10">
    <property type="entry name" value="Aldehyde Dehydrogenase, Chain A, domain 1"/>
    <property type="match status" value="1"/>
</dbReference>
<keyword evidence="4" id="KW-1185">Reference proteome</keyword>
<name>A0ABV2N8Q3_9HYPH</name>
<dbReference type="Proteomes" id="UP001549119">
    <property type="component" value="Unassembled WGS sequence"/>
</dbReference>
<sequence>MSSEPPGSATIRGSVLIGAADVATVQVFRAVGPATGAALEPAFSAAGPAEVEAACALAAASPHASERPLATRARCLEAVADGIAELAAPLVARATGETGLPRARPEDERAGTVEQLHLLADPVRSARRVGRVLANGWPAGVEVAPAMGHGGPFPATSDGRSSAVGPLAIERFLRPVCYRDLRDALPPPPLRPDDPWHLARRIDGALAPQPGR</sequence>
<gene>
    <name evidence="3" type="ORF">ABIC20_000181</name>
</gene>
<dbReference type="SUPFAM" id="SSF53720">
    <property type="entry name" value="ALDH-like"/>
    <property type="match status" value="2"/>
</dbReference>
<feature type="region of interest" description="Disordered" evidence="2">
    <location>
        <begin position="185"/>
        <end position="212"/>
    </location>
</feature>
<dbReference type="EMBL" id="JBEPNW010000002">
    <property type="protein sequence ID" value="MET3862872.1"/>
    <property type="molecule type" value="Genomic_DNA"/>
</dbReference>
<keyword evidence="1" id="KW-0560">Oxidoreductase</keyword>
<evidence type="ECO:0000313" key="3">
    <source>
        <dbReference type="EMBL" id="MET3862872.1"/>
    </source>
</evidence>
<dbReference type="InterPro" id="IPR016161">
    <property type="entry name" value="Ald_DH/histidinol_DH"/>
</dbReference>